<dbReference type="Proteomes" id="UP001237642">
    <property type="component" value="Unassembled WGS sequence"/>
</dbReference>
<dbReference type="SMART" id="SM00256">
    <property type="entry name" value="FBOX"/>
    <property type="match status" value="1"/>
</dbReference>
<protein>
    <recommendedName>
        <fullName evidence="1">F-box domain-containing protein</fullName>
    </recommendedName>
</protein>
<dbReference type="AlphaFoldDB" id="A0AAD8HB10"/>
<dbReference type="InterPro" id="IPR036047">
    <property type="entry name" value="F-box-like_dom_sf"/>
</dbReference>
<dbReference type="SUPFAM" id="SSF81383">
    <property type="entry name" value="F-box domain"/>
    <property type="match status" value="1"/>
</dbReference>
<dbReference type="Gene3D" id="2.130.10.10">
    <property type="entry name" value="YVTN repeat-like/Quinoprotein amine dehydrogenase"/>
    <property type="match status" value="1"/>
</dbReference>
<sequence length="577" mass="65204">MGKMFTRGRACKRVIDEDMLFEVLWRLPVKSLLRCKAVSKTWFSLISSPVFVKYHLHRAINTSAADETLIGHICISDLDPDVESPFALFQYGSSRPVTNLEFPHRLTNYEGDDDRYTFVIGSDCGILCVGMDASDLSNDDLLLTANKQTNIYLWNPATRRSKLIPPHSLRGDDSTKVAFGFGFDHIDNDFKVVRVVSCSAPAEVYSATRNCWGIIEHKMTDVPLIYEFHVCIHGFLFTTGKNGMIAFDLNKEVFICNIKLPVSPNDAHIIDFKDSVAVYNCQGNKLNLWTLDDEACLRGSSGIKASWTTMLFDCSRSKNDEESSLDSNDDLLLTANKQTNIYLWNPATRRSKLIPPHSLRGDDSTKVAFGFGFDHIDNDFKVVRVVSCSAPAEVYSATRNCWGIIEHKMTDVPLIYEFHVCIHGFFFTTGQNGVMAFDLNKELFICNINLPVSSNDARIIDFKDSVAVYNCQGLDKLNLWMLDDEACLRRSGGIKASWTKMFCIELGVPLYSVEGFFNNVEFLILSKRNGEWFSCDSEKKLVKNFNVNPYFVSGTVCKYTESYRINLHKLGGTVLLY</sequence>
<evidence type="ECO:0000313" key="3">
    <source>
        <dbReference type="Proteomes" id="UP001237642"/>
    </source>
</evidence>
<feature type="domain" description="F-box" evidence="1">
    <location>
        <begin position="15"/>
        <end position="55"/>
    </location>
</feature>
<dbReference type="InterPro" id="IPR050796">
    <property type="entry name" value="SCF_F-box_component"/>
</dbReference>
<dbReference type="InterPro" id="IPR011047">
    <property type="entry name" value="Quinoprotein_ADH-like_sf"/>
</dbReference>
<name>A0AAD8HB10_9APIA</name>
<dbReference type="CDD" id="cd22157">
    <property type="entry name" value="F-box_AtFBW1-like"/>
    <property type="match status" value="1"/>
</dbReference>
<dbReference type="InterPro" id="IPR015943">
    <property type="entry name" value="WD40/YVTN_repeat-like_dom_sf"/>
</dbReference>
<dbReference type="InterPro" id="IPR013187">
    <property type="entry name" value="F-box-assoc_dom_typ3"/>
</dbReference>
<dbReference type="Pfam" id="PF08268">
    <property type="entry name" value="FBA_3"/>
    <property type="match status" value="2"/>
</dbReference>
<dbReference type="InterPro" id="IPR017451">
    <property type="entry name" value="F-box-assoc_interact_dom"/>
</dbReference>
<dbReference type="NCBIfam" id="TIGR01640">
    <property type="entry name" value="F_box_assoc_1"/>
    <property type="match status" value="2"/>
</dbReference>
<dbReference type="EMBL" id="JAUIZM010000009">
    <property type="protein sequence ID" value="KAK1362862.1"/>
    <property type="molecule type" value="Genomic_DNA"/>
</dbReference>
<accession>A0AAD8HB10</accession>
<gene>
    <name evidence="2" type="ORF">POM88_038423</name>
</gene>
<dbReference type="PANTHER" id="PTHR31672">
    <property type="entry name" value="BNACNNG10540D PROTEIN"/>
    <property type="match status" value="1"/>
</dbReference>
<dbReference type="InterPro" id="IPR001810">
    <property type="entry name" value="F-box_dom"/>
</dbReference>
<dbReference type="Gene3D" id="1.20.1280.50">
    <property type="match status" value="1"/>
</dbReference>
<keyword evidence="3" id="KW-1185">Reference proteome</keyword>
<reference evidence="2" key="1">
    <citation type="submission" date="2023-02" db="EMBL/GenBank/DDBJ databases">
        <title>Genome of toxic invasive species Heracleum sosnowskyi carries increased number of genes despite the absence of recent whole-genome duplications.</title>
        <authorList>
            <person name="Schelkunov M."/>
            <person name="Shtratnikova V."/>
            <person name="Makarenko M."/>
            <person name="Klepikova A."/>
            <person name="Omelchenko D."/>
            <person name="Novikova G."/>
            <person name="Obukhova E."/>
            <person name="Bogdanov V."/>
            <person name="Penin A."/>
            <person name="Logacheva M."/>
        </authorList>
    </citation>
    <scope>NUCLEOTIDE SEQUENCE</scope>
    <source>
        <strain evidence="2">Hsosn_3</strain>
        <tissue evidence="2">Leaf</tissue>
    </source>
</reference>
<dbReference type="PANTHER" id="PTHR31672:SF13">
    <property type="entry name" value="F-BOX PROTEIN CPR30-LIKE"/>
    <property type="match status" value="1"/>
</dbReference>
<dbReference type="SUPFAM" id="SSF50998">
    <property type="entry name" value="Quinoprotein alcohol dehydrogenase-like"/>
    <property type="match status" value="1"/>
</dbReference>
<dbReference type="Pfam" id="PF00646">
    <property type="entry name" value="F-box"/>
    <property type="match status" value="1"/>
</dbReference>
<evidence type="ECO:0000313" key="2">
    <source>
        <dbReference type="EMBL" id="KAK1362862.1"/>
    </source>
</evidence>
<organism evidence="2 3">
    <name type="scientific">Heracleum sosnowskyi</name>
    <dbReference type="NCBI Taxonomy" id="360622"/>
    <lineage>
        <taxon>Eukaryota</taxon>
        <taxon>Viridiplantae</taxon>
        <taxon>Streptophyta</taxon>
        <taxon>Embryophyta</taxon>
        <taxon>Tracheophyta</taxon>
        <taxon>Spermatophyta</taxon>
        <taxon>Magnoliopsida</taxon>
        <taxon>eudicotyledons</taxon>
        <taxon>Gunneridae</taxon>
        <taxon>Pentapetalae</taxon>
        <taxon>asterids</taxon>
        <taxon>campanulids</taxon>
        <taxon>Apiales</taxon>
        <taxon>Apiaceae</taxon>
        <taxon>Apioideae</taxon>
        <taxon>apioid superclade</taxon>
        <taxon>Tordylieae</taxon>
        <taxon>Tordyliinae</taxon>
        <taxon>Heracleum</taxon>
    </lineage>
</organism>
<comment type="caution">
    <text evidence="2">The sequence shown here is derived from an EMBL/GenBank/DDBJ whole genome shotgun (WGS) entry which is preliminary data.</text>
</comment>
<reference evidence="2" key="2">
    <citation type="submission" date="2023-05" db="EMBL/GenBank/DDBJ databases">
        <authorList>
            <person name="Schelkunov M.I."/>
        </authorList>
    </citation>
    <scope>NUCLEOTIDE SEQUENCE</scope>
    <source>
        <strain evidence="2">Hsosn_3</strain>
        <tissue evidence="2">Leaf</tissue>
    </source>
</reference>
<proteinExistence type="predicted"/>
<evidence type="ECO:0000259" key="1">
    <source>
        <dbReference type="SMART" id="SM00256"/>
    </source>
</evidence>